<dbReference type="AlphaFoldDB" id="A0A644U4Q3"/>
<dbReference type="PROSITE" id="PS51257">
    <property type="entry name" value="PROKAR_LIPOPROTEIN"/>
    <property type="match status" value="1"/>
</dbReference>
<comment type="caution">
    <text evidence="1">The sequence shown here is derived from an EMBL/GenBank/DDBJ whole genome shotgun (WGS) entry which is preliminary data.</text>
</comment>
<evidence type="ECO:0000313" key="1">
    <source>
        <dbReference type="EMBL" id="MPL73902.1"/>
    </source>
</evidence>
<accession>A0A644U4Q3</accession>
<dbReference type="Pfam" id="PF17170">
    <property type="entry name" value="DUF5128"/>
    <property type="match status" value="1"/>
</dbReference>
<evidence type="ECO:0008006" key="2">
    <source>
        <dbReference type="Google" id="ProtNLM"/>
    </source>
</evidence>
<name>A0A644U4Q3_9ZZZZ</name>
<sequence length="394" mass="45146">MNHKFSILLGIIAIAGLSCRESGQKKSLTFANCPVVAQSLINNGDSLIVCDIEQVKDTFNVPLSSLLSSFEVIRLENAEEALTAVDGVVAVSDNYIGIASFKAKAYKLYDKKGSYLRTLSKPGQGPDEYYISIYDSYIDEKNRKVYLISGRATKLMVFDLEGNALEHIPLPYVVHKGRFIIYPEKEMLTMMVLPFLDTPSVIWEQDFKGNVHQEIPSGQFVIKPSDYSNEIWESLNTSKIDFSLVYWLPTRDTLYHYEPENNRLQPRFTLHFNEEVIRHNYIELPNHYLVWLIDQAAWSEMPRFSKILVDKKTMRGCYVDFKLDMLGNIDGPNKISFSRGYFTAIMDSYALKEQLEKALSQPDKLNPEMLKKIKDLNNSITEDDNNIVFIGKLK</sequence>
<proteinExistence type="predicted"/>
<protein>
    <recommendedName>
        <fullName evidence="2">6-bladed beta-propeller</fullName>
    </recommendedName>
</protein>
<gene>
    <name evidence="1" type="ORF">SDC9_19711</name>
</gene>
<organism evidence="1">
    <name type="scientific">bioreactor metagenome</name>
    <dbReference type="NCBI Taxonomy" id="1076179"/>
    <lineage>
        <taxon>unclassified sequences</taxon>
        <taxon>metagenomes</taxon>
        <taxon>ecological metagenomes</taxon>
    </lineage>
</organism>
<reference evidence="1" key="1">
    <citation type="submission" date="2019-08" db="EMBL/GenBank/DDBJ databases">
        <authorList>
            <person name="Kucharzyk K."/>
            <person name="Murdoch R.W."/>
            <person name="Higgins S."/>
            <person name="Loffler F."/>
        </authorList>
    </citation>
    <scope>NUCLEOTIDE SEQUENCE</scope>
</reference>
<dbReference type="EMBL" id="VSSQ01000076">
    <property type="protein sequence ID" value="MPL73902.1"/>
    <property type="molecule type" value="Genomic_DNA"/>
</dbReference>